<evidence type="ECO:0000256" key="1">
    <source>
        <dbReference type="SAM" id="MobiDB-lite"/>
    </source>
</evidence>
<proteinExistence type="predicted"/>
<feature type="compositionally biased region" description="Polar residues" evidence="1">
    <location>
        <begin position="92"/>
        <end position="105"/>
    </location>
</feature>
<comment type="caution">
    <text evidence="2">The sequence shown here is derived from an EMBL/GenBank/DDBJ whole genome shotgun (WGS) entry which is preliminary data.</text>
</comment>
<reference evidence="2 3" key="1">
    <citation type="journal article" date="2019" name="Sci. Rep.">
        <title>Orb-weaving spider Araneus ventricosus genome elucidates the spidroin gene catalogue.</title>
        <authorList>
            <person name="Kono N."/>
            <person name="Nakamura H."/>
            <person name="Ohtoshi R."/>
            <person name="Moran D.A.P."/>
            <person name="Shinohara A."/>
            <person name="Yoshida Y."/>
            <person name="Fujiwara M."/>
            <person name="Mori M."/>
            <person name="Tomita M."/>
            <person name="Arakawa K."/>
        </authorList>
    </citation>
    <scope>NUCLEOTIDE SEQUENCE [LARGE SCALE GENOMIC DNA]</scope>
</reference>
<evidence type="ECO:0000313" key="3">
    <source>
        <dbReference type="Proteomes" id="UP000499080"/>
    </source>
</evidence>
<gene>
    <name evidence="2" type="ORF">AVEN_22751_1</name>
</gene>
<dbReference type="EMBL" id="BGPR01042153">
    <property type="protein sequence ID" value="GBO18535.1"/>
    <property type="molecule type" value="Genomic_DNA"/>
</dbReference>
<sequence length="105" mass="12021">MPGYAPLKGIMVVAIPRMGSANMLVILRPRRTPRLSRAEMKYRPAWELQFAVGLQVKLKWIYSIRRIVNRKGQEPKELNKEIAPNSEEDLSEQPSLSIKVFSSTL</sequence>
<dbReference type="AlphaFoldDB" id="A0A4Y2V025"/>
<dbReference type="Proteomes" id="UP000499080">
    <property type="component" value="Unassembled WGS sequence"/>
</dbReference>
<organism evidence="2 3">
    <name type="scientific">Araneus ventricosus</name>
    <name type="common">Orbweaver spider</name>
    <name type="synonym">Epeira ventricosa</name>
    <dbReference type="NCBI Taxonomy" id="182803"/>
    <lineage>
        <taxon>Eukaryota</taxon>
        <taxon>Metazoa</taxon>
        <taxon>Ecdysozoa</taxon>
        <taxon>Arthropoda</taxon>
        <taxon>Chelicerata</taxon>
        <taxon>Arachnida</taxon>
        <taxon>Araneae</taxon>
        <taxon>Araneomorphae</taxon>
        <taxon>Entelegynae</taxon>
        <taxon>Araneoidea</taxon>
        <taxon>Araneidae</taxon>
        <taxon>Araneus</taxon>
    </lineage>
</organism>
<name>A0A4Y2V025_ARAVE</name>
<feature type="region of interest" description="Disordered" evidence="1">
    <location>
        <begin position="74"/>
        <end position="105"/>
    </location>
</feature>
<accession>A0A4Y2V025</accession>
<evidence type="ECO:0000313" key="2">
    <source>
        <dbReference type="EMBL" id="GBO18535.1"/>
    </source>
</evidence>
<keyword evidence="3" id="KW-1185">Reference proteome</keyword>
<protein>
    <submittedName>
        <fullName evidence="2">Uncharacterized protein</fullName>
    </submittedName>
</protein>